<reference evidence="7" key="2">
    <citation type="journal article" date="2007" name="Science">
        <title>Genome sequence of Aedes aegypti, a major arbovirus vector.</title>
        <authorList>
            <person name="Nene V."/>
            <person name="Wortman J.R."/>
            <person name="Lawson D."/>
            <person name="Haas B."/>
            <person name="Kodira C."/>
            <person name="Tu Z.J."/>
            <person name="Loftus B."/>
            <person name="Xi Z."/>
            <person name="Megy K."/>
            <person name="Grabherr M."/>
            <person name="Ren Q."/>
            <person name="Zdobnov E.M."/>
            <person name="Lobo N.F."/>
            <person name="Campbell K.S."/>
            <person name="Brown S.E."/>
            <person name="Bonaldo M.F."/>
            <person name="Zhu J."/>
            <person name="Sinkins S.P."/>
            <person name="Hogenkamp D.G."/>
            <person name="Amedeo P."/>
            <person name="Arensburger P."/>
            <person name="Atkinson P.W."/>
            <person name="Bidwell S."/>
            <person name="Biedler J."/>
            <person name="Birney E."/>
            <person name="Bruggner R.V."/>
            <person name="Costas J."/>
            <person name="Coy M.R."/>
            <person name="Crabtree J."/>
            <person name="Crawford M."/>
            <person name="Debruyn B."/>
            <person name="Decaprio D."/>
            <person name="Eiglmeier K."/>
            <person name="Eisenstadt E."/>
            <person name="El-Dorry H."/>
            <person name="Gelbart W.M."/>
            <person name="Gomes S.L."/>
            <person name="Hammond M."/>
            <person name="Hannick L.I."/>
            <person name="Hogan J.R."/>
            <person name="Holmes M.H."/>
            <person name="Jaffe D."/>
            <person name="Johnston J.S."/>
            <person name="Kennedy R.C."/>
            <person name="Koo H."/>
            <person name="Kravitz S."/>
            <person name="Kriventseva E.V."/>
            <person name="Kulp D."/>
            <person name="Labutti K."/>
            <person name="Lee E."/>
            <person name="Li S."/>
            <person name="Lovin D.D."/>
            <person name="Mao C."/>
            <person name="Mauceli E."/>
            <person name="Menck C.F."/>
            <person name="Miller J.R."/>
            <person name="Montgomery P."/>
            <person name="Mori A."/>
            <person name="Nascimento A.L."/>
            <person name="Naveira H.F."/>
            <person name="Nusbaum C."/>
            <person name="O'leary S."/>
            <person name="Orvis J."/>
            <person name="Pertea M."/>
            <person name="Quesneville H."/>
            <person name="Reidenbach K.R."/>
            <person name="Rogers Y.H."/>
            <person name="Roth C.W."/>
            <person name="Schneider J.R."/>
            <person name="Schatz M."/>
            <person name="Shumway M."/>
            <person name="Stanke M."/>
            <person name="Stinson E.O."/>
            <person name="Tubio J.M."/>
            <person name="Vanzee J.P."/>
            <person name="Verjovski-Almeida S."/>
            <person name="Werner D."/>
            <person name="White O."/>
            <person name="Wyder S."/>
            <person name="Zeng Q."/>
            <person name="Zhao Q."/>
            <person name="Zhao Y."/>
            <person name="Hill C.A."/>
            <person name="Raikhel A.S."/>
            <person name="Soares M.B."/>
            <person name="Knudson D.L."/>
            <person name="Lee N.H."/>
            <person name="Galagan J."/>
            <person name="Salzberg S.L."/>
            <person name="Paulsen I.T."/>
            <person name="Dimopoulos G."/>
            <person name="Collins F.H."/>
            <person name="Birren B."/>
            <person name="Fraser-Liggett C.M."/>
            <person name="Severson D.W."/>
        </authorList>
    </citation>
    <scope>NUCLEOTIDE SEQUENCE [LARGE SCALE GENOMIC DNA]</scope>
    <source>
        <strain evidence="7">Liverpool</strain>
    </source>
</reference>
<accession>Q17CB9</accession>
<evidence type="ECO:0000313" key="7">
    <source>
        <dbReference type="EMBL" id="EAT43956.1"/>
    </source>
</evidence>
<name>Q17CB9_AEDAE</name>
<dbReference type="HOGENOM" id="CLU_565266_0_0_1"/>
<organism evidence="7 8">
    <name type="scientific">Aedes aegypti</name>
    <name type="common">Yellowfever mosquito</name>
    <name type="synonym">Culex aegypti</name>
    <dbReference type="NCBI Taxonomy" id="7159"/>
    <lineage>
        <taxon>Eukaryota</taxon>
        <taxon>Metazoa</taxon>
        <taxon>Ecdysozoa</taxon>
        <taxon>Arthropoda</taxon>
        <taxon>Hexapoda</taxon>
        <taxon>Insecta</taxon>
        <taxon>Pterygota</taxon>
        <taxon>Neoptera</taxon>
        <taxon>Endopterygota</taxon>
        <taxon>Diptera</taxon>
        <taxon>Nematocera</taxon>
        <taxon>Culicoidea</taxon>
        <taxon>Culicidae</taxon>
        <taxon>Culicinae</taxon>
        <taxon>Aedini</taxon>
        <taxon>Aedes</taxon>
        <taxon>Stegomyia</taxon>
    </lineage>
</organism>
<evidence type="ECO:0000256" key="1">
    <source>
        <dbReference type="ARBA" id="ARBA00022723"/>
    </source>
</evidence>
<dbReference type="STRING" id="7159.Q17CB9"/>
<reference evidence="7" key="1">
    <citation type="submission" date="2005-10" db="EMBL/GenBank/DDBJ databases">
        <authorList>
            <person name="Loftus B.J."/>
            <person name="Nene V.M."/>
            <person name="Hannick L.I."/>
            <person name="Bidwell S."/>
            <person name="Haas B."/>
            <person name="Amedeo P."/>
            <person name="Orvis J."/>
            <person name="Wortman J.R."/>
            <person name="White O.R."/>
            <person name="Salzberg S."/>
            <person name="Shumway M."/>
            <person name="Koo H."/>
            <person name="Zhao Y."/>
            <person name="Holmes M."/>
            <person name="Miller J."/>
            <person name="Schatz M."/>
            <person name="Pop M."/>
            <person name="Pai G."/>
            <person name="Utterback T."/>
            <person name="Rogers Y.-H."/>
            <person name="Kravitz S."/>
            <person name="Fraser C.M."/>
        </authorList>
    </citation>
    <scope>NUCLEOTIDE SEQUENCE</scope>
    <source>
        <strain evidence="7">Liverpool</strain>
    </source>
</reference>
<feature type="domain" description="FLYWCH-type" evidence="5">
    <location>
        <begin position="39"/>
        <end position="98"/>
    </location>
</feature>
<dbReference type="InterPro" id="IPR007588">
    <property type="entry name" value="Znf_FLYWCH"/>
</dbReference>
<keyword evidence="3" id="KW-0862">Zinc</keyword>
<dbReference type="Gene3D" id="2.20.25.240">
    <property type="match status" value="3"/>
</dbReference>
<dbReference type="Pfam" id="PF16064">
    <property type="entry name" value="DUF4806"/>
    <property type="match status" value="1"/>
</dbReference>
<dbReference type="AlphaFoldDB" id="Q17CB9"/>
<evidence type="ECO:0000256" key="2">
    <source>
        <dbReference type="ARBA" id="ARBA00022771"/>
    </source>
</evidence>
<dbReference type="PhylomeDB" id="Q17CB9"/>
<keyword evidence="1" id="KW-0479">Metal-binding</keyword>
<dbReference type="InterPro" id="IPR032071">
    <property type="entry name" value="DUF4806"/>
</dbReference>
<dbReference type="Proteomes" id="UP000682892">
    <property type="component" value="Chromosome 1"/>
</dbReference>
<evidence type="ECO:0000259" key="6">
    <source>
        <dbReference type="Pfam" id="PF16064"/>
    </source>
</evidence>
<dbReference type="VEuPathDB" id="VectorBase:AAEL004645"/>
<evidence type="ECO:0000256" key="3">
    <source>
        <dbReference type="ARBA" id="ARBA00022833"/>
    </source>
</evidence>
<dbReference type="VEuPathDB" id="VectorBase:AAEL010576"/>
<gene>
    <name evidence="7" type="ORF">AaeL_AAEL004635</name>
</gene>
<reference evidence="7" key="3">
    <citation type="submission" date="2012-09" db="EMBL/GenBank/DDBJ databases">
        <authorList>
            <consortium name="VectorBase"/>
        </authorList>
    </citation>
    <scope>NUCLEOTIDE SEQUENCE</scope>
    <source>
        <strain evidence="7">Liverpool</strain>
    </source>
</reference>
<feature type="region of interest" description="Disordered" evidence="4">
    <location>
        <begin position="324"/>
        <end position="344"/>
    </location>
</feature>
<sequence>MAEQKKVILMCCLTSLSTSFMQQFQPQPLLSSPQFSFKTSQRSGRHLLVVNGVTFFRNRHRNNKQYWKCNQYYKCKCPCIVVIDEINSRMNVKHIHNHDTSGASGGSRRNSLLPPILDPGSSTLAGSFLNDSLLVGGNSALAAAASFAQSVQSRGMQPESDMEVAMFWLNKRKAKKLLYRSTSRMGKAIITIDGYSFRKSCAKEKRIYWVCTGVKTKKCPARITTCINTEIERKYQNPLAHHIRIPPNVDDGFYHSKAQLPLDLRMVMGRTGRPTLLMGGHAFTRNNTHKNKTYWLCSKKTDDDEKAAEDNFYFVRTADGRYTIQEDGTSSPKANEKPPPPKALQTGTQIRAGFIFPITEGKEVERLETLVAKDPAVRQEYIEVLKRKPKGITIVAYMQNIFSDESLIGYNYNGVMVLGKRKRAMRVYEIFTNCFMDAYESEGLTQFELAFQLTLAIKQSRNRMRQRTFRARKTIKKICEKRK</sequence>
<proteinExistence type="predicted"/>
<protein>
    <submittedName>
        <fullName evidence="7">AAEL004635-PA</fullName>
    </submittedName>
</protein>
<evidence type="ECO:0000256" key="4">
    <source>
        <dbReference type="SAM" id="MobiDB-lite"/>
    </source>
</evidence>
<dbReference type="eggNOG" id="ENOG502T0FK">
    <property type="taxonomic scope" value="Eukaryota"/>
</dbReference>
<feature type="domain" description="FLYWCH-type" evidence="5">
    <location>
        <begin position="267"/>
        <end position="302"/>
    </location>
</feature>
<dbReference type="GO" id="GO:0008270">
    <property type="term" value="F:zinc ion binding"/>
    <property type="evidence" value="ECO:0007669"/>
    <property type="project" value="UniProtKB-KW"/>
</dbReference>
<dbReference type="Pfam" id="PF04500">
    <property type="entry name" value="FLYWCH"/>
    <property type="match status" value="3"/>
</dbReference>
<keyword evidence="2" id="KW-0863">Zinc-finger</keyword>
<evidence type="ECO:0000313" key="8">
    <source>
        <dbReference type="Proteomes" id="UP000682892"/>
    </source>
</evidence>
<dbReference type="EMBL" id="CH477310">
    <property type="protein sequence ID" value="EAT43956.1"/>
    <property type="molecule type" value="Genomic_DNA"/>
</dbReference>
<evidence type="ECO:0000259" key="5">
    <source>
        <dbReference type="Pfam" id="PF04500"/>
    </source>
</evidence>
<feature type="domain" description="FLYWCH-type" evidence="5">
    <location>
        <begin position="182"/>
        <end position="229"/>
    </location>
</feature>
<dbReference type="PaxDb" id="7159-AAEL004635-PA"/>
<feature type="domain" description="DUF4806" evidence="6">
    <location>
        <begin position="353"/>
        <end position="438"/>
    </location>
</feature>